<evidence type="ECO:0000313" key="3">
    <source>
        <dbReference type="Proteomes" id="UP000605361"/>
    </source>
</evidence>
<comment type="caution">
    <text evidence="2">The sequence shown here is derived from an EMBL/GenBank/DDBJ whole genome shotgun (WGS) entry which is preliminary data.</text>
</comment>
<feature type="region of interest" description="Disordered" evidence="1">
    <location>
        <begin position="1"/>
        <end position="62"/>
    </location>
</feature>
<evidence type="ECO:0000313" key="2">
    <source>
        <dbReference type="EMBL" id="MBF8187826.1"/>
    </source>
</evidence>
<accession>A0A931A7L4</accession>
<keyword evidence="3" id="KW-1185">Reference proteome</keyword>
<dbReference type="Proteomes" id="UP000605361">
    <property type="component" value="Unassembled WGS sequence"/>
</dbReference>
<proteinExistence type="predicted"/>
<sequence length="62" mass="6760">MTNVISRAETEGMNRSGVVLSRGEMVSRPAQPWHSKASVIRPRQAESASTRTTGVFCREPTG</sequence>
<dbReference type="EMBL" id="JADOGI010000053">
    <property type="protein sequence ID" value="MBF8187826.1"/>
    <property type="molecule type" value="Genomic_DNA"/>
</dbReference>
<reference evidence="2" key="1">
    <citation type="submission" date="2020-11" db="EMBL/GenBank/DDBJ databases">
        <title>Whole-genome analyses of Nonomuraea sp. K274.</title>
        <authorList>
            <person name="Veyisoglu A."/>
        </authorList>
    </citation>
    <scope>NUCLEOTIDE SEQUENCE</scope>
    <source>
        <strain evidence="2">K274</strain>
    </source>
</reference>
<gene>
    <name evidence="2" type="ORF">ITP53_19220</name>
</gene>
<organism evidence="2 3">
    <name type="scientific">Nonomuraea cypriaca</name>
    <dbReference type="NCBI Taxonomy" id="1187855"/>
    <lineage>
        <taxon>Bacteria</taxon>
        <taxon>Bacillati</taxon>
        <taxon>Actinomycetota</taxon>
        <taxon>Actinomycetes</taxon>
        <taxon>Streptosporangiales</taxon>
        <taxon>Streptosporangiaceae</taxon>
        <taxon>Nonomuraea</taxon>
    </lineage>
</organism>
<evidence type="ECO:0000256" key="1">
    <source>
        <dbReference type="SAM" id="MobiDB-lite"/>
    </source>
</evidence>
<dbReference type="AlphaFoldDB" id="A0A931A7L4"/>
<name>A0A931A7L4_9ACTN</name>
<protein>
    <submittedName>
        <fullName evidence="2">Uncharacterized protein</fullName>
    </submittedName>
</protein>
<dbReference type="RefSeq" id="WP_195896784.1">
    <property type="nucleotide sequence ID" value="NZ_JADOGI010000053.1"/>
</dbReference>